<keyword evidence="2" id="KW-0732">Signal</keyword>
<gene>
    <name evidence="4" type="primary">LOC111593946</name>
</gene>
<dbReference type="AlphaFoldDB" id="A0A6J1LHL1"/>
<feature type="chain" id="PRO_5026894105" evidence="2">
    <location>
        <begin position="20"/>
        <end position="70"/>
    </location>
</feature>
<reference evidence="4" key="1">
    <citation type="submission" date="2025-08" db="UniProtKB">
        <authorList>
            <consortium name="RefSeq"/>
        </authorList>
    </citation>
    <scope>IDENTIFICATION</scope>
    <source>
        <strain evidence="4">15085-1641.00</strain>
        <tissue evidence="4">Whole body</tissue>
    </source>
</reference>
<dbReference type="KEGG" id="dhe:111593946"/>
<name>A0A6J1LHL1_DROHY</name>
<feature type="compositionally biased region" description="Low complexity" evidence="1">
    <location>
        <begin position="43"/>
        <end position="62"/>
    </location>
</feature>
<dbReference type="RefSeq" id="XP_023162807.2">
    <property type="nucleotide sequence ID" value="XM_023307039.2"/>
</dbReference>
<keyword evidence="3" id="KW-1185">Reference proteome</keyword>
<evidence type="ECO:0000256" key="2">
    <source>
        <dbReference type="SAM" id="SignalP"/>
    </source>
</evidence>
<evidence type="ECO:0000256" key="1">
    <source>
        <dbReference type="SAM" id="MobiDB-lite"/>
    </source>
</evidence>
<proteinExistence type="predicted"/>
<evidence type="ECO:0000313" key="4">
    <source>
        <dbReference type="RefSeq" id="XP_023162807.2"/>
    </source>
</evidence>
<dbReference type="GeneID" id="111593946"/>
<accession>A0A6J1LHL1</accession>
<sequence>MKQFAFIGVFLLMLAVAMAAMPQMPVKHLGQIMNSGFLQRNAGQQGQQGQGQQHGQPPQKGPNGSGQGQN</sequence>
<protein>
    <submittedName>
        <fullName evidence="4">Uncharacterized protein LOC111593946</fullName>
    </submittedName>
</protein>
<dbReference type="Proteomes" id="UP000504633">
    <property type="component" value="Unplaced"/>
</dbReference>
<feature type="signal peptide" evidence="2">
    <location>
        <begin position="1"/>
        <end position="19"/>
    </location>
</feature>
<feature type="region of interest" description="Disordered" evidence="1">
    <location>
        <begin position="37"/>
        <end position="70"/>
    </location>
</feature>
<dbReference type="OMA" id="NAGQHGQ"/>
<evidence type="ECO:0000313" key="3">
    <source>
        <dbReference type="Proteomes" id="UP000504633"/>
    </source>
</evidence>
<organism evidence="3 4">
    <name type="scientific">Drosophila hydei</name>
    <name type="common">Fruit fly</name>
    <dbReference type="NCBI Taxonomy" id="7224"/>
    <lineage>
        <taxon>Eukaryota</taxon>
        <taxon>Metazoa</taxon>
        <taxon>Ecdysozoa</taxon>
        <taxon>Arthropoda</taxon>
        <taxon>Hexapoda</taxon>
        <taxon>Insecta</taxon>
        <taxon>Pterygota</taxon>
        <taxon>Neoptera</taxon>
        <taxon>Endopterygota</taxon>
        <taxon>Diptera</taxon>
        <taxon>Brachycera</taxon>
        <taxon>Muscomorpha</taxon>
        <taxon>Ephydroidea</taxon>
        <taxon>Drosophilidae</taxon>
        <taxon>Drosophila</taxon>
    </lineage>
</organism>